<evidence type="ECO:0000256" key="2">
    <source>
        <dbReference type="ARBA" id="ARBA00022475"/>
    </source>
</evidence>
<feature type="transmembrane region" description="Helical" evidence="8">
    <location>
        <begin position="132"/>
        <end position="153"/>
    </location>
</feature>
<evidence type="ECO:0000256" key="3">
    <source>
        <dbReference type="ARBA" id="ARBA00022679"/>
    </source>
</evidence>
<evidence type="ECO:0000313" key="9">
    <source>
        <dbReference type="EMBL" id="GAA4342223.1"/>
    </source>
</evidence>
<feature type="transmembrane region" description="Helical" evidence="8">
    <location>
        <begin position="334"/>
        <end position="353"/>
    </location>
</feature>
<organism evidence="9 10">
    <name type="scientific">Flaviaesturariibacter amylovorans</name>
    <dbReference type="NCBI Taxonomy" id="1084520"/>
    <lineage>
        <taxon>Bacteria</taxon>
        <taxon>Pseudomonadati</taxon>
        <taxon>Bacteroidota</taxon>
        <taxon>Chitinophagia</taxon>
        <taxon>Chitinophagales</taxon>
        <taxon>Chitinophagaceae</taxon>
        <taxon>Flaviaestuariibacter</taxon>
    </lineage>
</organism>
<feature type="transmembrane region" description="Helical" evidence="8">
    <location>
        <begin position="94"/>
        <end position="111"/>
    </location>
</feature>
<keyword evidence="10" id="KW-1185">Reference proteome</keyword>
<gene>
    <name evidence="9" type="ORF">GCM10023184_41400</name>
</gene>
<keyword evidence="3" id="KW-0808">Transferase</keyword>
<evidence type="ECO:0000256" key="1">
    <source>
        <dbReference type="ARBA" id="ARBA00004651"/>
    </source>
</evidence>
<evidence type="ECO:0000313" key="10">
    <source>
        <dbReference type="Proteomes" id="UP001501725"/>
    </source>
</evidence>
<feature type="transmembrane region" description="Helical" evidence="8">
    <location>
        <begin position="194"/>
        <end position="218"/>
    </location>
</feature>
<comment type="subcellular location">
    <subcellularLocation>
        <location evidence="1">Cell membrane</location>
        <topology evidence="1">Multi-pass membrane protein</topology>
    </subcellularLocation>
</comment>
<keyword evidence="5 8" id="KW-1133">Transmembrane helix</keyword>
<feature type="transmembrane region" description="Helical" evidence="8">
    <location>
        <begin position="165"/>
        <end position="187"/>
    </location>
</feature>
<name>A0ABP8HPH3_9BACT</name>
<evidence type="ECO:0000256" key="4">
    <source>
        <dbReference type="ARBA" id="ARBA00022692"/>
    </source>
</evidence>
<evidence type="ECO:0000256" key="8">
    <source>
        <dbReference type="SAM" id="Phobius"/>
    </source>
</evidence>
<feature type="transmembrane region" description="Helical" evidence="8">
    <location>
        <begin position="257"/>
        <end position="276"/>
    </location>
</feature>
<reference evidence="10" key="1">
    <citation type="journal article" date="2019" name="Int. J. Syst. Evol. Microbiol.">
        <title>The Global Catalogue of Microorganisms (GCM) 10K type strain sequencing project: providing services to taxonomists for standard genome sequencing and annotation.</title>
        <authorList>
            <consortium name="The Broad Institute Genomics Platform"/>
            <consortium name="The Broad Institute Genome Sequencing Center for Infectious Disease"/>
            <person name="Wu L."/>
            <person name="Ma J."/>
        </authorList>
    </citation>
    <scope>NUCLEOTIDE SEQUENCE [LARGE SCALE GENOMIC DNA]</scope>
    <source>
        <strain evidence="10">JCM 17919</strain>
    </source>
</reference>
<feature type="transmembrane region" description="Helical" evidence="8">
    <location>
        <begin position="365"/>
        <end position="383"/>
    </location>
</feature>
<dbReference type="Pfam" id="PF09594">
    <property type="entry name" value="GT87"/>
    <property type="match status" value="1"/>
</dbReference>
<comment type="similarity">
    <text evidence="7">Belongs to the glycosyltransferase 87 family.</text>
</comment>
<evidence type="ECO:0000256" key="6">
    <source>
        <dbReference type="ARBA" id="ARBA00023136"/>
    </source>
</evidence>
<dbReference type="InterPro" id="IPR018584">
    <property type="entry name" value="GT87"/>
</dbReference>
<keyword evidence="6 8" id="KW-0472">Membrane</keyword>
<protein>
    <submittedName>
        <fullName evidence="9">Glycosyltransferase family 87 protein</fullName>
    </submittedName>
</protein>
<dbReference type="RefSeq" id="WP_345257844.1">
    <property type="nucleotide sequence ID" value="NZ_BAABGY010000016.1"/>
</dbReference>
<dbReference type="EMBL" id="BAABGY010000016">
    <property type="protein sequence ID" value="GAA4342223.1"/>
    <property type="molecule type" value="Genomic_DNA"/>
</dbReference>
<sequence length="414" mass="48427">MTAIRPLHYFRSGSFLYDRRFALLAWFGLSIFAVLRVVARNEINIYVLYRYVIQNMHDEKNLYLFYPQLYDDQYMYGPAFAVLMLPFSWLPDKIGAVCWVLLNVTALFAAIRKLPIPAKWQYAMLIFCSHELMNASSWLQINALICACIIFGFSYIHEGKEGRALFFIMTATFFKIYGIVGFAFFFFSRRKLAFIGWAALWSVVLFVSPLILISWPYLLQCYRDWGTAIRLKELKNVNLNIGNLYQDISVMGMIRRIFGLRFDSLWVMAPAALLFLSQYAPFRYWSDVRYRLYLLCSLLLFTVIYSSGAESPTYIIALPGICIWYLLQPRNKWTTAYFVFALFLTTFSYSDLFTPWLRVHVLRPYSLKALPSTITWFIILVQIHRRQFLRARMPFADESKAPIVVPAPVAQPHP</sequence>
<evidence type="ECO:0000256" key="7">
    <source>
        <dbReference type="ARBA" id="ARBA00024033"/>
    </source>
</evidence>
<comment type="caution">
    <text evidence="9">The sequence shown here is derived from an EMBL/GenBank/DDBJ whole genome shotgun (WGS) entry which is preliminary data.</text>
</comment>
<accession>A0ABP8HPH3</accession>
<dbReference type="Proteomes" id="UP001501725">
    <property type="component" value="Unassembled WGS sequence"/>
</dbReference>
<keyword evidence="2" id="KW-1003">Cell membrane</keyword>
<feature type="transmembrane region" description="Helical" evidence="8">
    <location>
        <begin position="21"/>
        <end position="39"/>
    </location>
</feature>
<proteinExistence type="inferred from homology"/>
<keyword evidence="4 8" id="KW-0812">Transmembrane</keyword>
<feature type="transmembrane region" description="Helical" evidence="8">
    <location>
        <begin position="311"/>
        <end position="327"/>
    </location>
</feature>
<evidence type="ECO:0000256" key="5">
    <source>
        <dbReference type="ARBA" id="ARBA00022989"/>
    </source>
</evidence>